<feature type="compositionally biased region" description="Low complexity" evidence="1">
    <location>
        <begin position="60"/>
        <end position="77"/>
    </location>
</feature>
<dbReference type="Proteomes" id="UP000580839">
    <property type="component" value="Unassembled WGS sequence"/>
</dbReference>
<feature type="signal peptide" evidence="2">
    <location>
        <begin position="1"/>
        <end position="20"/>
    </location>
</feature>
<evidence type="ECO:0000256" key="2">
    <source>
        <dbReference type="SAM" id="SignalP"/>
    </source>
</evidence>
<feature type="compositionally biased region" description="Low complexity" evidence="1">
    <location>
        <begin position="21"/>
        <end position="40"/>
    </location>
</feature>
<evidence type="ECO:0000256" key="1">
    <source>
        <dbReference type="SAM" id="MobiDB-lite"/>
    </source>
</evidence>
<dbReference type="EMBL" id="JABFRW010000125">
    <property type="protein sequence ID" value="NOT34474.1"/>
    <property type="molecule type" value="Genomic_DNA"/>
</dbReference>
<keyword evidence="2" id="KW-0732">Signal</keyword>
<dbReference type="AlphaFoldDB" id="A0A849SPA8"/>
<comment type="caution">
    <text evidence="3">The sequence shown here is derived from an EMBL/GenBank/DDBJ whole genome shotgun (WGS) entry which is preliminary data.</text>
</comment>
<feature type="chain" id="PRO_5032437687" description="Glycine zipper 2TM domain-containing protein" evidence="2">
    <location>
        <begin position="21"/>
        <end position="262"/>
    </location>
</feature>
<name>A0A849SPA8_UNCEI</name>
<proteinExistence type="predicted"/>
<evidence type="ECO:0008006" key="5">
    <source>
        <dbReference type="Google" id="ProtNLM"/>
    </source>
</evidence>
<accession>A0A849SPA8</accession>
<gene>
    <name evidence="3" type="ORF">HOP12_09925</name>
</gene>
<evidence type="ECO:0000313" key="4">
    <source>
        <dbReference type="Proteomes" id="UP000580839"/>
    </source>
</evidence>
<dbReference type="PROSITE" id="PS51257">
    <property type="entry name" value="PROKAR_LIPOPROTEIN"/>
    <property type="match status" value="1"/>
</dbReference>
<reference evidence="3 4" key="1">
    <citation type="submission" date="2020-04" db="EMBL/GenBank/DDBJ databases">
        <title>Metagenomic profiling of ammonia- and methane-oxidizing microorganisms in a Dutch drinking water treatment plant.</title>
        <authorList>
            <person name="Poghosyan L."/>
            <person name="Leucker S."/>
        </authorList>
    </citation>
    <scope>NUCLEOTIDE SEQUENCE [LARGE SCALE GENOMIC DNA]</scope>
    <source>
        <strain evidence="3">S-RSF-IL-03</strain>
    </source>
</reference>
<evidence type="ECO:0000313" key="3">
    <source>
        <dbReference type="EMBL" id="NOT34474.1"/>
    </source>
</evidence>
<feature type="region of interest" description="Disordered" evidence="1">
    <location>
        <begin position="21"/>
        <end position="99"/>
    </location>
</feature>
<sequence>MRRLSSLAALIALSASLAVGCGQQAQQAADTSSADSLLASNPIESPPPGDITPQTDFEQTPESQTPVSSTPSSTRPVSKPKPRPTEPAPRSEPGVSIATGTPLKVAFTAKLTSETAVAGDAWSGTLSDPVTLGDNAALPAGTVVHGVVVGAKPAQKGDRAVLVLAMTSLEVNGRSYDVSGHADSLIAGSTRGRNVGAVAGGAAAGALIGKAVGGSGKGALIGGLIGGAAATGAVAASKGYQVEVKEGAQVVFTVTQSARIKL</sequence>
<organism evidence="3 4">
    <name type="scientific">Eiseniibacteriota bacterium</name>
    <dbReference type="NCBI Taxonomy" id="2212470"/>
    <lineage>
        <taxon>Bacteria</taxon>
        <taxon>Candidatus Eiseniibacteriota</taxon>
    </lineage>
</organism>
<protein>
    <recommendedName>
        <fullName evidence="5">Glycine zipper 2TM domain-containing protein</fullName>
    </recommendedName>
</protein>